<feature type="domain" description="ABC transmembrane type-1" evidence="8">
    <location>
        <begin position="76"/>
        <end position="267"/>
    </location>
</feature>
<evidence type="ECO:0000256" key="5">
    <source>
        <dbReference type="ARBA" id="ARBA00022989"/>
    </source>
</evidence>
<feature type="transmembrane region" description="Helical" evidence="7">
    <location>
        <begin position="76"/>
        <end position="100"/>
    </location>
</feature>
<keyword evidence="5 7" id="KW-1133">Transmembrane helix</keyword>
<evidence type="ECO:0000256" key="7">
    <source>
        <dbReference type="RuleBase" id="RU363032"/>
    </source>
</evidence>
<dbReference type="CDD" id="cd06261">
    <property type="entry name" value="TM_PBP2"/>
    <property type="match status" value="1"/>
</dbReference>
<comment type="similarity">
    <text evidence="7">Belongs to the binding-protein-dependent transport system permease family.</text>
</comment>
<proteinExistence type="inferred from homology"/>
<gene>
    <name evidence="9" type="ORF">GCM10022224_087910</name>
</gene>
<evidence type="ECO:0000256" key="6">
    <source>
        <dbReference type="ARBA" id="ARBA00023136"/>
    </source>
</evidence>
<evidence type="ECO:0000256" key="3">
    <source>
        <dbReference type="ARBA" id="ARBA00022475"/>
    </source>
</evidence>
<comment type="caution">
    <text evidence="9">The sequence shown here is derived from an EMBL/GenBank/DDBJ whole genome shotgun (WGS) entry which is preliminary data.</text>
</comment>
<dbReference type="RefSeq" id="WP_344893003.1">
    <property type="nucleotide sequence ID" value="NZ_BAAAZP010000201.1"/>
</dbReference>
<dbReference type="Proteomes" id="UP001500902">
    <property type="component" value="Unassembled WGS sequence"/>
</dbReference>
<feature type="transmembrane region" description="Helical" evidence="7">
    <location>
        <begin position="147"/>
        <end position="167"/>
    </location>
</feature>
<keyword evidence="6 7" id="KW-0472">Membrane</keyword>
<dbReference type="SUPFAM" id="SSF161098">
    <property type="entry name" value="MetI-like"/>
    <property type="match status" value="1"/>
</dbReference>
<reference evidence="10" key="1">
    <citation type="journal article" date="2019" name="Int. J. Syst. Evol. Microbiol.">
        <title>The Global Catalogue of Microorganisms (GCM) 10K type strain sequencing project: providing services to taxonomists for standard genome sequencing and annotation.</title>
        <authorList>
            <consortium name="The Broad Institute Genomics Platform"/>
            <consortium name="The Broad Institute Genome Sequencing Center for Infectious Disease"/>
            <person name="Wu L."/>
            <person name="Ma J."/>
        </authorList>
    </citation>
    <scope>NUCLEOTIDE SEQUENCE [LARGE SCALE GENOMIC DNA]</scope>
    <source>
        <strain evidence="10">JCM 16904</strain>
    </source>
</reference>
<dbReference type="InterPro" id="IPR000515">
    <property type="entry name" value="MetI-like"/>
</dbReference>
<dbReference type="InterPro" id="IPR035906">
    <property type="entry name" value="MetI-like_sf"/>
</dbReference>
<dbReference type="Gene3D" id="1.10.3720.10">
    <property type="entry name" value="MetI-like"/>
    <property type="match status" value="1"/>
</dbReference>
<feature type="transmembrane region" description="Helical" evidence="7">
    <location>
        <begin position="112"/>
        <end position="135"/>
    </location>
</feature>
<evidence type="ECO:0000313" key="9">
    <source>
        <dbReference type="EMBL" id="GAA3708838.1"/>
    </source>
</evidence>
<feature type="transmembrane region" description="Helical" evidence="7">
    <location>
        <begin position="246"/>
        <end position="267"/>
    </location>
</feature>
<feature type="transmembrane region" description="Helical" evidence="7">
    <location>
        <begin position="21"/>
        <end position="41"/>
    </location>
</feature>
<keyword evidence="2 7" id="KW-0813">Transport</keyword>
<keyword evidence="10" id="KW-1185">Reference proteome</keyword>
<accession>A0ABP7DW25</accession>
<feature type="transmembrane region" description="Helical" evidence="7">
    <location>
        <begin position="188"/>
        <end position="213"/>
    </location>
</feature>
<evidence type="ECO:0000256" key="1">
    <source>
        <dbReference type="ARBA" id="ARBA00004651"/>
    </source>
</evidence>
<sequence>MTSRPARAGALSLGRYATYGVLLLLALFAVGPMLVFGFNALKTPSELATSPLGLPAAPQWHNFADAWQEAAMGVGLANSVVVVISTALGVCVISGCAAYAMGRLRVPGSNFLIFYLLVTSALPIQLFLVPLFYLWTNLGLYDNLLGLIIIYWAVFSPFATLLIRSYMVGLPKEYEEAARLDGAGEWKVFARVVLPMVWPGFLTAALIAGLSAYNEFLLAVTFIQSTDKMPVSTAFFAFKSGYTQDYTLISAGGLIMVIPVLVAFLLLQRRFIEGYISSGMTG</sequence>
<evidence type="ECO:0000256" key="2">
    <source>
        <dbReference type="ARBA" id="ARBA00022448"/>
    </source>
</evidence>
<keyword evidence="3" id="KW-1003">Cell membrane</keyword>
<keyword evidence="4 7" id="KW-0812">Transmembrane</keyword>
<organism evidence="9 10">
    <name type="scientific">Nonomuraea antimicrobica</name>
    <dbReference type="NCBI Taxonomy" id="561173"/>
    <lineage>
        <taxon>Bacteria</taxon>
        <taxon>Bacillati</taxon>
        <taxon>Actinomycetota</taxon>
        <taxon>Actinomycetes</taxon>
        <taxon>Streptosporangiales</taxon>
        <taxon>Streptosporangiaceae</taxon>
        <taxon>Nonomuraea</taxon>
    </lineage>
</organism>
<evidence type="ECO:0000313" key="10">
    <source>
        <dbReference type="Proteomes" id="UP001500902"/>
    </source>
</evidence>
<name>A0ABP7DW25_9ACTN</name>
<comment type="subcellular location">
    <subcellularLocation>
        <location evidence="1 7">Cell membrane</location>
        <topology evidence="1 7">Multi-pass membrane protein</topology>
    </subcellularLocation>
</comment>
<dbReference type="PANTHER" id="PTHR43744:SF12">
    <property type="entry name" value="ABC TRANSPORTER PERMEASE PROTEIN MG189-RELATED"/>
    <property type="match status" value="1"/>
</dbReference>
<dbReference type="Pfam" id="PF00528">
    <property type="entry name" value="BPD_transp_1"/>
    <property type="match status" value="1"/>
</dbReference>
<evidence type="ECO:0000256" key="4">
    <source>
        <dbReference type="ARBA" id="ARBA00022692"/>
    </source>
</evidence>
<protein>
    <submittedName>
        <fullName evidence="9">Carbohydrate ABC transporter permease</fullName>
    </submittedName>
</protein>
<evidence type="ECO:0000259" key="8">
    <source>
        <dbReference type="PROSITE" id="PS50928"/>
    </source>
</evidence>
<dbReference type="PANTHER" id="PTHR43744">
    <property type="entry name" value="ABC TRANSPORTER PERMEASE PROTEIN MG189-RELATED-RELATED"/>
    <property type="match status" value="1"/>
</dbReference>
<dbReference type="EMBL" id="BAAAZP010000201">
    <property type="protein sequence ID" value="GAA3708838.1"/>
    <property type="molecule type" value="Genomic_DNA"/>
</dbReference>
<dbReference type="PROSITE" id="PS50928">
    <property type="entry name" value="ABC_TM1"/>
    <property type="match status" value="1"/>
</dbReference>